<proteinExistence type="predicted"/>
<accession>S4PHT7</accession>
<reference evidence="2" key="1">
    <citation type="journal article" date="2013" name="BMC Genomics">
        <title>Unscrambling butterfly oogenesis.</title>
        <authorList>
            <person name="Carter J.M."/>
            <person name="Baker S.C."/>
            <person name="Pink R."/>
            <person name="Carter D.R."/>
            <person name="Collins A."/>
            <person name="Tomlin J."/>
            <person name="Gibbs M."/>
            <person name="Breuker C.J."/>
        </authorList>
    </citation>
    <scope>NUCLEOTIDE SEQUENCE</scope>
    <source>
        <tissue evidence="2">Ovary</tissue>
    </source>
</reference>
<evidence type="ECO:0000256" key="1">
    <source>
        <dbReference type="SAM" id="Phobius"/>
    </source>
</evidence>
<sequence>IGSSETGSSFIASNGISDTSVSGMLISISFFCAGFSVTRTGVLCIAVTGGMWMSTSRNAYTSSAFISISSMSTDGCVW</sequence>
<name>S4PHT7_9NEOP</name>
<feature type="non-terminal residue" evidence="2">
    <location>
        <position position="78"/>
    </location>
</feature>
<evidence type="ECO:0000313" key="2">
    <source>
        <dbReference type="EMBL" id="JAA90454.1"/>
    </source>
</evidence>
<keyword evidence="1" id="KW-1133">Transmembrane helix</keyword>
<dbReference type="EMBL" id="GAIX01002106">
    <property type="protein sequence ID" value="JAA90454.1"/>
    <property type="molecule type" value="Transcribed_RNA"/>
</dbReference>
<reference evidence="2" key="2">
    <citation type="submission" date="2013-05" db="EMBL/GenBank/DDBJ databases">
        <authorList>
            <person name="Carter J.-M."/>
            <person name="Baker S.C."/>
            <person name="Pink R."/>
            <person name="Carter D.R.F."/>
            <person name="Collins A."/>
            <person name="Tomlin J."/>
            <person name="Gibbs M."/>
            <person name="Breuker C.J."/>
        </authorList>
    </citation>
    <scope>NUCLEOTIDE SEQUENCE</scope>
    <source>
        <tissue evidence="2">Ovary</tissue>
    </source>
</reference>
<dbReference type="AlphaFoldDB" id="S4PHT7"/>
<keyword evidence="1" id="KW-0472">Membrane</keyword>
<keyword evidence="1" id="KW-0812">Transmembrane</keyword>
<feature type="transmembrane region" description="Helical" evidence="1">
    <location>
        <begin position="24"/>
        <end position="47"/>
    </location>
</feature>
<organism evidence="2">
    <name type="scientific">Pararge aegeria</name>
    <name type="common">speckled wood butterfly</name>
    <dbReference type="NCBI Taxonomy" id="116150"/>
    <lineage>
        <taxon>Eukaryota</taxon>
        <taxon>Metazoa</taxon>
        <taxon>Ecdysozoa</taxon>
        <taxon>Arthropoda</taxon>
        <taxon>Hexapoda</taxon>
        <taxon>Insecta</taxon>
        <taxon>Pterygota</taxon>
        <taxon>Neoptera</taxon>
        <taxon>Endopterygota</taxon>
        <taxon>Lepidoptera</taxon>
        <taxon>Glossata</taxon>
        <taxon>Ditrysia</taxon>
        <taxon>Papilionoidea</taxon>
        <taxon>Nymphalidae</taxon>
        <taxon>Satyrinae</taxon>
        <taxon>Satyrini</taxon>
        <taxon>Parargina</taxon>
        <taxon>Pararge</taxon>
    </lineage>
</organism>
<protein>
    <submittedName>
        <fullName evidence="2">Uncharacterized protein</fullName>
    </submittedName>
</protein>
<feature type="non-terminal residue" evidence="2">
    <location>
        <position position="1"/>
    </location>
</feature>